<accession>A0A0F8ZL61</accession>
<sequence>NGSGDAKVQVKEAIDTMPTSGILEIHGDEYAYTSLDTANKAFNLSGTLSQDYAEDDADYIQTTIRNATISGNAAITGNATVTGDLIAAQGIDKIKDGTDFGRNVIFDGNAALPAAAYNGTGDGIVRVKESIDNLSTSGVLEIAGDEYAYTSVTIADKEFNLSGTLSKDYSEDDAVYVQTTIRNLAISGNTTIATATRYISPSLVGYGSAASVVFEGTRVVFGANSNAYIAIALPEGAIITRLDVWITSSDGVITTTIWRRDLGSTAASDNMAQVTDEGNDTSINEATVDNANYKYFVKVMRSSHGTTAYLDGIKITYTVMKPLP</sequence>
<dbReference type="EMBL" id="LAZR01062848">
    <property type="protein sequence ID" value="KKK60681.1"/>
    <property type="molecule type" value="Genomic_DNA"/>
</dbReference>
<proteinExistence type="predicted"/>
<gene>
    <name evidence="1" type="ORF">LCGC14_3021920</name>
</gene>
<dbReference type="AlphaFoldDB" id="A0A0F8ZL61"/>
<reference evidence="1" key="1">
    <citation type="journal article" date="2015" name="Nature">
        <title>Complex archaea that bridge the gap between prokaryotes and eukaryotes.</title>
        <authorList>
            <person name="Spang A."/>
            <person name="Saw J.H."/>
            <person name="Jorgensen S.L."/>
            <person name="Zaremba-Niedzwiedzka K."/>
            <person name="Martijn J."/>
            <person name="Lind A.E."/>
            <person name="van Eijk R."/>
            <person name="Schleper C."/>
            <person name="Guy L."/>
            <person name="Ettema T.J."/>
        </authorList>
    </citation>
    <scope>NUCLEOTIDE SEQUENCE</scope>
</reference>
<evidence type="ECO:0000313" key="1">
    <source>
        <dbReference type="EMBL" id="KKK60681.1"/>
    </source>
</evidence>
<comment type="caution">
    <text evidence="1">The sequence shown here is derived from an EMBL/GenBank/DDBJ whole genome shotgun (WGS) entry which is preliminary data.</text>
</comment>
<name>A0A0F8ZL61_9ZZZZ</name>
<protein>
    <submittedName>
        <fullName evidence="1">Uncharacterized protein</fullName>
    </submittedName>
</protein>
<organism evidence="1">
    <name type="scientific">marine sediment metagenome</name>
    <dbReference type="NCBI Taxonomy" id="412755"/>
    <lineage>
        <taxon>unclassified sequences</taxon>
        <taxon>metagenomes</taxon>
        <taxon>ecological metagenomes</taxon>
    </lineage>
</organism>
<feature type="non-terminal residue" evidence="1">
    <location>
        <position position="1"/>
    </location>
</feature>